<organism evidence="1 2">
    <name type="scientific">Citrus x changshan-huyou</name>
    <dbReference type="NCBI Taxonomy" id="2935761"/>
    <lineage>
        <taxon>Eukaryota</taxon>
        <taxon>Viridiplantae</taxon>
        <taxon>Streptophyta</taxon>
        <taxon>Embryophyta</taxon>
        <taxon>Tracheophyta</taxon>
        <taxon>Spermatophyta</taxon>
        <taxon>Magnoliopsida</taxon>
        <taxon>eudicotyledons</taxon>
        <taxon>Gunneridae</taxon>
        <taxon>Pentapetalae</taxon>
        <taxon>rosids</taxon>
        <taxon>malvids</taxon>
        <taxon>Sapindales</taxon>
        <taxon>Rutaceae</taxon>
        <taxon>Aurantioideae</taxon>
        <taxon>Citrus</taxon>
    </lineage>
</organism>
<evidence type="ECO:0000313" key="1">
    <source>
        <dbReference type="EMBL" id="KAK9229720.1"/>
    </source>
</evidence>
<proteinExistence type="predicted"/>
<protein>
    <submittedName>
        <fullName evidence="1">Uncharacterized protein</fullName>
    </submittedName>
</protein>
<gene>
    <name evidence="1" type="ORF">WN944_022684</name>
</gene>
<dbReference type="Proteomes" id="UP001428341">
    <property type="component" value="Unassembled WGS sequence"/>
</dbReference>
<evidence type="ECO:0000313" key="2">
    <source>
        <dbReference type="Proteomes" id="UP001428341"/>
    </source>
</evidence>
<dbReference type="AlphaFoldDB" id="A0AAP0MYU3"/>
<keyword evidence="2" id="KW-1185">Reference proteome</keyword>
<sequence length="57" mass="6562">MDILNLCKNSWNGKPAELKGSAAAVELQKGRKAKEEEKRRRVRGGCNYKGRKWKNCR</sequence>
<reference evidence="1 2" key="1">
    <citation type="submission" date="2024-05" db="EMBL/GenBank/DDBJ databases">
        <title>Haplotype-resolved chromosome-level genome assembly of Huyou (Citrus changshanensis).</title>
        <authorList>
            <person name="Miao C."/>
            <person name="Chen W."/>
            <person name="Wu Y."/>
            <person name="Wang L."/>
            <person name="Zhao S."/>
            <person name="Grierson D."/>
            <person name="Xu C."/>
            <person name="Chen K."/>
        </authorList>
    </citation>
    <scope>NUCLEOTIDE SEQUENCE [LARGE SCALE GENOMIC DNA]</scope>
    <source>
        <strain evidence="1">01-14</strain>
        <tissue evidence="1">Leaf</tissue>
    </source>
</reference>
<dbReference type="EMBL" id="JBCGBO010000001">
    <property type="protein sequence ID" value="KAK9229720.1"/>
    <property type="molecule type" value="Genomic_DNA"/>
</dbReference>
<accession>A0AAP0MYU3</accession>
<comment type="caution">
    <text evidence="1">The sequence shown here is derived from an EMBL/GenBank/DDBJ whole genome shotgun (WGS) entry which is preliminary data.</text>
</comment>
<name>A0AAP0MYU3_9ROSI</name>